<evidence type="ECO:0000313" key="1">
    <source>
        <dbReference type="EMBL" id="MFB9554578.1"/>
    </source>
</evidence>
<dbReference type="RefSeq" id="WP_345492280.1">
    <property type="nucleotide sequence ID" value="NZ_BAAAWU010000001.1"/>
</dbReference>
<dbReference type="Pfam" id="PF14085">
    <property type="entry name" value="DUF4265"/>
    <property type="match status" value="1"/>
</dbReference>
<dbReference type="Proteomes" id="UP001589716">
    <property type="component" value="Unassembled WGS sequence"/>
</dbReference>
<proteinExistence type="predicted"/>
<keyword evidence="2" id="KW-1185">Reference proteome</keyword>
<protein>
    <submittedName>
        <fullName evidence="1">DUF4265 domain-containing protein</fullName>
    </submittedName>
</protein>
<evidence type="ECO:0000313" key="2">
    <source>
        <dbReference type="Proteomes" id="UP001589716"/>
    </source>
</evidence>
<organism evidence="1 2">
    <name type="scientific">Streptomyces roseoviridis</name>
    <dbReference type="NCBI Taxonomy" id="67361"/>
    <lineage>
        <taxon>Bacteria</taxon>
        <taxon>Bacillati</taxon>
        <taxon>Actinomycetota</taxon>
        <taxon>Actinomycetes</taxon>
        <taxon>Kitasatosporales</taxon>
        <taxon>Streptomycetaceae</taxon>
        <taxon>Streptomyces</taxon>
    </lineage>
</organism>
<sequence length="151" mass="16438">MKIWFRFVPREGWLPQDTEGLWAVRTGADTARVTNVPFLQDGVAEGDVVRYRTDGEGLHWATARAAASGNVTVRVLPVASGPLGRSARAVHERLAPFGLGGESFSAEFPLVALNVPADAPLTEIKALLERGTRDGWWHWETGCTTEAWNAA</sequence>
<gene>
    <name evidence="1" type="ORF">ACFFTP_10285</name>
</gene>
<comment type="caution">
    <text evidence="1">The sequence shown here is derived from an EMBL/GenBank/DDBJ whole genome shotgun (WGS) entry which is preliminary data.</text>
</comment>
<reference evidence="1 2" key="1">
    <citation type="submission" date="2024-09" db="EMBL/GenBank/DDBJ databases">
        <authorList>
            <person name="Sun Q."/>
            <person name="Mori K."/>
        </authorList>
    </citation>
    <scope>NUCLEOTIDE SEQUENCE [LARGE SCALE GENOMIC DNA]</scope>
    <source>
        <strain evidence="1 2">JCM 4414</strain>
    </source>
</reference>
<dbReference type="EMBL" id="JBHMCT010000007">
    <property type="protein sequence ID" value="MFB9554578.1"/>
    <property type="molecule type" value="Genomic_DNA"/>
</dbReference>
<dbReference type="InterPro" id="IPR025361">
    <property type="entry name" value="DUF4265"/>
</dbReference>
<name>A0ABV5QN64_9ACTN</name>
<accession>A0ABV5QN64</accession>